<dbReference type="FunFam" id="3.30.465.10:FF:000014">
    <property type="entry name" value="D-lactate dehydrogenase (Cytochrome), putative"/>
    <property type="match status" value="1"/>
</dbReference>
<evidence type="ECO:0000256" key="1">
    <source>
        <dbReference type="ARBA" id="ARBA00001974"/>
    </source>
</evidence>
<proteinExistence type="inferred from homology"/>
<dbReference type="SUPFAM" id="SSF56176">
    <property type="entry name" value="FAD-binding/transporter-associated domain-like"/>
    <property type="match status" value="1"/>
</dbReference>
<dbReference type="GO" id="GO:1903457">
    <property type="term" value="P:lactate catabolic process"/>
    <property type="evidence" value="ECO:0007669"/>
    <property type="project" value="TreeGrafter"/>
</dbReference>
<dbReference type="GO" id="GO:0005739">
    <property type="term" value="C:mitochondrion"/>
    <property type="evidence" value="ECO:0007669"/>
    <property type="project" value="TreeGrafter"/>
</dbReference>
<evidence type="ECO:0000256" key="7">
    <source>
        <dbReference type="ARBA" id="ARBA00051436"/>
    </source>
</evidence>
<protein>
    <recommendedName>
        <fullName evidence="6">D-lactate dehydrogenase (cytochrome)</fullName>
        <ecNumber evidence="6">1.1.2.4</ecNumber>
    </recommendedName>
</protein>
<comment type="caution">
    <text evidence="9">The sequence shown here is derived from an EMBL/GenBank/DDBJ whole genome shotgun (WGS) entry which is preliminary data.</text>
</comment>
<dbReference type="PROSITE" id="PS51387">
    <property type="entry name" value="FAD_PCMH"/>
    <property type="match status" value="1"/>
</dbReference>
<comment type="similarity">
    <text evidence="2">Belongs to the FAD-binding oxidoreductase/transferase type 4 family.</text>
</comment>
<dbReference type="GO" id="GO:0004458">
    <property type="term" value="F:D-lactate dehydrogenase (cytochrome) activity"/>
    <property type="evidence" value="ECO:0007669"/>
    <property type="project" value="UniProtKB-EC"/>
</dbReference>
<evidence type="ECO:0000256" key="3">
    <source>
        <dbReference type="ARBA" id="ARBA00022630"/>
    </source>
</evidence>
<dbReference type="Gene3D" id="3.30.465.10">
    <property type="match status" value="1"/>
</dbReference>
<evidence type="ECO:0000313" key="9">
    <source>
        <dbReference type="EMBL" id="KAK5045633.1"/>
    </source>
</evidence>
<comment type="cofactor">
    <cofactor evidence="1">
        <name>FAD</name>
        <dbReference type="ChEBI" id="CHEBI:57692"/>
    </cofactor>
</comment>
<dbReference type="GO" id="GO:0071949">
    <property type="term" value="F:FAD binding"/>
    <property type="evidence" value="ECO:0007669"/>
    <property type="project" value="InterPro"/>
</dbReference>
<dbReference type="Proteomes" id="UP001358417">
    <property type="component" value="Unassembled WGS sequence"/>
</dbReference>
<dbReference type="GO" id="GO:0008720">
    <property type="term" value="F:D-lactate dehydrogenase (NAD+) activity"/>
    <property type="evidence" value="ECO:0007669"/>
    <property type="project" value="TreeGrafter"/>
</dbReference>
<reference evidence="9 10" key="1">
    <citation type="submission" date="2023-08" db="EMBL/GenBank/DDBJ databases">
        <title>Black Yeasts Isolated from many extreme environments.</title>
        <authorList>
            <person name="Coleine C."/>
            <person name="Stajich J.E."/>
            <person name="Selbmann L."/>
        </authorList>
    </citation>
    <scope>NUCLEOTIDE SEQUENCE [LARGE SCALE GENOMIC DNA]</scope>
    <source>
        <strain evidence="9 10">CCFEE 5792</strain>
    </source>
</reference>
<organism evidence="9 10">
    <name type="scientific">Exophiala bonariae</name>
    <dbReference type="NCBI Taxonomy" id="1690606"/>
    <lineage>
        <taxon>Eukaryota</taxon>
        <taxon>Fungi</taxon>
        <taxon>Dikarya</taxon>
        <taxon>Ascomycota</taxon>
        <taxon>Pezizomycotina</taxon>
        <taxon>Eurotiomycetes</taxon>
        <taxon>Chaetothyriomycetidae</taxon>
        <taxon>Chaetothyriales</taxon>
        <taxon>Herpotrichiellaceae</taxon>
        <taxon>Exophiala</taxon>
    </lineage>
</organism>
<gene>
    <name evidence="9" type="ORF">LTR84_009002</name>
</gene>
<dbReference type="InterPro" id="IPR016169">
    <property type="entry name" value="FAD-bd_PCMH_sub2"/>
</dbReference>
<evidence type="ECO:0000256" key="6">
    <source>
        <dbReference type="ARBA" id="ARBA00038897"/>
    </source>
</evidence>
<dbReference type="InterPro" id="IPR016171">
    <property type="entry name" value="Vanillyl_alc_oxidase_C-sub2"/>
</dbReference>
<dbReference type="AlphaFoldDB" id="A0AAV9MY19"/>
<keyword evidence="5" id="KW-0560">Oxidoreductase</keyword>
<dbReference type="PANTHER" id="PTHR11748">
    <property type="entry name" value="D-LACTATE DEHYDROGENASE"/>
    <property type="match status" value="1"/>
</dbReference>
<evidence type="ECO:0000256" key="2">
    <source>
        <dbReference type="ARBA" id="ARBA00008000"/>
    </source>
</evidence>
<dbReference type="Pfam" id="PF02913">
    <property type="entry name" value="FAD-oxidase_C"/>
    <property type="match status" value="1"/>
</dbReference>
<dbReference type="InterPro" id="IPR004113">
    <property type="entry name" value="FAD-bd_oxidored_4_C"/>
</dbReference>
<keyword evidence="3" id="KW-0285">Flavoprotein</keyword>
<keyword evidence="10" id="KW-1185">Reference proteome</keyword>
<dbReference type="Pfam" id="PF01565">
    <property type="entry name" value="FAD_binding_4"/>
    <property type="match status" value="1"/>
</dbReference>
<dbReference type="InterPro" id="IPR016164">
    <property type="entry name" value="FAD-linked_Oxase-like_C"/>
</dbReference>
<feature type="domain" description="FAD-binding PCMH-type" evidence="8">
    <location>
        <begin position="80"/>
        <end position="257"/>
    </location>
</feature>
<dbReference type="SUPFAM" id="SSF55103">
    <property type="entry name" value="FAD-linked oxidases, C-terminal domain"/>
    <property type="match status" value="1"/>
</dbReference>
<comment type="catalytic activity">
    <reaction evidence="7">
        <text>(R)-lactate + 2 Fe(III)-[cytochrome c] = 2 Fe(II)-[cytochrome c] + pyruvate + 2 H(+)</text>
        <dbReference type="Rhea" id="RHEA:13521"/>
        <dbReference type="Rhea" id="RHEA-COMP:10350"/>
        <dbReference type="Rhea" id="RHEA-COMP:14399"/>
        <dbReference type="ChEBI" id="CHEBI:15361"/>
        <dbReference type="ChEBI" id="CHEBI:15378"/>
        <dbReference type="ChEBI" id="CHEBI:16004"/>
        <dbReference type="ChEBI" id="CHEBI:29033"/>
        <dbReference type="ChEBI" id="CHEBI:29034"/>
        <dbReference type="EC" id="1.1.2.4"/>
    </reaction>
</comment>
<evidence type="ECO:0000256" key="5">
    <source>
        <dbReference type="ARBA" id="ARBA00023002"/>
    </source>
</evidence>
<evidence type="ECO:0000256" key="4">
    <source>
        <dbReference type="ARBA" id="ARBA00022827"/>
    </source>
</evidence>
<evidence type="ECO:0000259" key="8">
    <source>
        <dbReference type="PROSITE" id="PS51387"/>
    </source>
</evidence>
<dbReference type="RefSeq" id="XP_064701251.1">
    <property type="nucleotide sequence ID" value="XM_064852544.1"/>
</dbReference>
<dbReference type="Gene3D" id="1.10.45.10">
    <property type="entry name" value="Vanillyl-alcohol Oxidase, Chain A, domain 4"/>
    <property type="match status" value="1"/>
</dbReference>
<dbReference type="EMBL" id="JAVRRD010000035">
    <property type="protein sequence ID" value="KAK5045633.1"/>
    <property type="molecule type" value="Genomic_DNA"/>
</dbReference>
<dbReference type="FunFam" id="3.30.70.2740:FF:000001">
    <property type="entry name" value="D-lactate dehydrogenase mitochondrial"/>
    <property type="match status" value="1"/>
</dbReference>
<name>A0AAV9MY19_9EURO</name>
<evidence type="ECO:0000313" key="10">
    <source>
        <dbReference type="Proteomes" id="UP001358417"/>
    </source>
</evidence>
<dbReference type="InterPro" id="IPR006094">
    <property type="entry name" value="Oxid_FAD_bind_N"/>
</dbReference>
<dbReference type="PANTHER" id="PTHR11748:SF83">
    <property type="entry name" value="DEHYDROGENASE (CYTOCHROME), PUTATIVE (AFU_ORTHOLOGUE AFUA_1G17520)-RELATED"/>
    <property type="match status" value="1"/>
</dbReference>
<keyword evidence="4" id="KW-0274">FAD</keyword>
<dbReference type="FunFam" id="1.10.45.10:FF:000001">
    <property type="entry name" value="D-lactate dehydrogenase mitochondrial"/>
    <property type="match status" value="1"/>
</dbReference>
<dbReference type="InterPro" id="IPR036318">
    <property type="entry name" value="FAD-bd_PCMH-like_sf"/>
</dbReference>
<dbReference type="GeneID" id="89977163"/>
<accession>A0AAV9MY19</accession>
<dbReference type="EC" id="1.1.2.4" evidence="6"/>
<sequence length="505" mass="54328">MPVPIRGLPSLGTALLSGRNLSLQDNSQDYPHPTPPIYADEQTMLQAVEDLRAHLGNDAVSVDQGDIESHGYSEWSTSNSTIRPIAVITPTCTEDVSFIAKLCTKYRIPMIPYGAGSSVEGNVSTPYSGLSIDLSQMNKIVDFHPEDMDVVVEAGVNWVELNREIKSSGLFLPVDPSPTAQIGGMVATNCSGTNAMRYGTMKDWVMNLTVVLADGSVIQTRRRPRKTSAGYNLNGIFTGSEGTLGIVTQITLKLAVIPTHFGVATTTFLSVKDAAGAGTAMIRQGIPLAALELMDDTQMEVINRTGGIAGKLLPEKPTLFLRFSGSERAVQESITQVRDICKGFGSNSFQIATSEKEMENLWSARKQALWAMLAVRPEGTQIWSTDVAVPISRIAEIIDYSKKQAAQLGLFSSVLGHVGDGNFHQAVMYNPDKIGEAIAVTACLNDIIDKALEMDGTVSGEHGIGLGKKACLAKELGSGTIGVMRSLKRGLDPHWILNPGKIFDF</sequence>
<dbReference type="InterPro" id="IPR016166">
    <property type="entry name" value="FAD-bd_PCMH"/>
</dbReference>
<dbReference type="Gene3D" id="3.30.70.2740">
    <property type="match status" value="1"/>
</dbReference>